<dbReference type="EMBL" id="ABOX02000013">
    <property type="protein sequence ID" value="EEF60839.1"/>
    <property type="molecule type" value="Genomic_DNA"/>
</dbReference>
<dbReference type="AlphaFoldDB" id="B9XGR8"/>
<evidence type="ECO:0000313" key="2">
    <source>
        <dbReference type="Proteomes" id="UP000003688"/>
    </source>
</evidence>
<accession>B9XGR8</accession>
<dbReference type="Proteomes" id="UP000003688">
    <property type="component" value="Unassembled WGS sequence"/>
</dbReference>
<organism evidence="1 2">
    <name type="scientific">Pedosphaera parvula (strain Ellin514)</name>
    <dbReference type="NCBI Taxonomy" id="320771"/>
    <lineage>
        <taxon>Bacteria</taxon>
        <taxon>Pseudomonadati</taxon>
        <taxon>Verrucomicrobiota</taxon>
        <taxon>Pedosphaerae</taxon>
        <taxon>Pedosphaerales</taxon>
        <taxon>Pedosphaeraceae</taxon>
        <taxon>Pedosphaera</taxon>
    </lineage>
</organism>
<reference evidence="1 2" key="1">
    <citation type="journal article" date="2011" name="J. Bacteriol.">
        <title>Genome sequence of 'Pedosphaera parvula' Ellin514, an aerobic Verrucomicrobial isolate from pasture soil.</title>
        <authorList>
            <person name="Kant R."/>
            <person name="van Passel M.W."/>
            <person name="Sangwan P."/>
            <person name="Palva A."/>
            <person name="Lucas S."/>
            <person name="Copeland A."/>
            <person name="Lapidus A."/>
            <person name="Glavina Del Rio T."/>
            <person name="Dalin E."/>
            <person name="Tice H."/>
            <person name="Bruce D."/>
            <person name="Goodwin L."/>
            <person name="Pitluck S."/>
            <person name="Chertkov O."/>
            <person name="Larimer F.W."/>
            <person name="Land M.L."/>
            <person name="Hauser L."/>
            <person name="Brettin T.S."/>
            <person name="Detter J.C."/>
            <person name="Han S."/>
            <person name="de Vos W.M."/>
            <person name="Janssen P.H."/>
            <person name="Smidt H."/>
        </authorList>
    </citation>
    <scope>NUCLEOTIDE SEQUENCE [LARGE SCALE GENOMIC DNA]</scope>
    <source>
        <strain evidence="1 2">Ellin514</strain>
    </source>
</reference>
<dbReference type="STRING" id="320771.Cflav_PD4008"/>
<proteinExistence type="predicted"/>
<keyword evidence="2" id="KW-1185">Reference proteome</keyword>
<protein>
    <submittedName>
        <fullName evidence="1">Uncharacterized protein</fullName>
    </submittedName>
</protein>
<gene>
    <name evidence="1" type="ORF">Cflav_PD4008</name>
</gene>
<comment type="caution">
    <text evidence="1">The sequence shown here is derived from an EMBL/GenBank/DDBJ whole genome shotgun (WGS) entry which is preliminary data.</text>
</comment>
<dbReference type="Gene3D" id="2.60.120.200">
    <property type="match status" value="1"/>
</dbReference>
<evidence type="ECO:0000313" key="1">
    <source>
        <dbReference type="EMBL" id="EEF60839.1"/>
    </source>
</evidence>
<sequence precursor="true">MVNQSIKRTSLFSIIIAFNAQSLLRFLMPCLVAVIASSCATGSCQREPAHAEVESNLPRWGQVVDPDGDCKFFVAQDTLLIHVPGSAHAHDLAAEIDRVNAPRVLRQVKGDFTIQVRVDGRFAPGEESTQENRVGYNGAGLVVMANPQNVVTLARAVLQHPGEGPVPYANFEIRINGNLQRIGMTGDHPLPKTGPVFLRLQRRGSKITGAVSLNGDHWDELGSRKIPNKWRKKLQAGVVAISTSTEEFNPQFSEFKISK</sequence>
<name>B9XGR8_PEDPL</name>